<organism evidence="8 9">
    <name type="scientific">Clostridium septicum</name>
    <dbReference type="NCBI Taxonomy" id="1504"/>
    <lineage>
        <taxon>Bacteria</taxon>
        <taxon>Bacillati</taxon>
        <taxon>Bacillota</taxon>
        <taxon>Clostridia</taxon>
        <taxon>Eubacteriales</taxon>
        <taxon>Clostridiaceae</taxon>
        <taxon>Clostridium</taxon>
    </lineage>
</organism>
<dbReference type="AlphaFoldDB" id="A0A9N7JNV1"/>
<evidence type="ECO:0000259" key="6">
    <source>
        <dbReference type="Pfam" id="PF04542"/>
    </source>
</evidence>
<dbReference type="Gene3D" id="1.10.1740.10">
    <property type="match status" value="1"/>
</dbReference>
<dbReference type="GO" id="GO:0016987">
    <property type="term" value="F:sigma factor activity"/>
    <property type="evidence" value="ECO:0007669"/>
    <property type="project" value="UniProtKB-KW"/>
</dbReference>
<dbReference type="SUPFAM" id="SSF88659">
    <property type="entry name" value="Sigma3 and sigma4 domains of RNA polymerase sigma factors"/>
    <property type="match status" value="1"/>
</dbReference>
<proteinExistence type="inferred from homology"/>
<feature type="domain" description="RNA polymerase sigma factor 70 region 4 type 2" evidence="7">
    <location>
        <begin position="136"/>
        <end position="173"/>
    </location>
</feature>
<evidence type="ECO:0000313" key="8">
    <source>
        <dbReference type="EMBL" id="AYE35815.1"/>
    </source>
</evidence>
<evidence type="ECO:0000256" key="2">
    <source>
        <dbReference type="ARBA" id="ARBA00023015"/>
    </source>
</evidence>
<dbReference type="InterPro" id="IPR013325">
    <property type="entry name" value="RNA_pol_sigma_r2"/>
</dbReference>
<dbReference type="PANTHER" id="PTHR43133:SF8">
    <property type="entry name" value="RNA POLYMERASE SIGMA FACTOR HI_1459-RELATED"/>
    <property type="match status" value="1"/>
</dbReference>
<evidence type="ECO:0000259" key="7">
    <source>
        <dbReference type="Pfam" id="PF08281"/>
    </source>
</evidence>
<dbReference type="InterPro" id="IPR036388">
    <property type="entry name" value="WH-like_DNA-bd_sf"/>
</dbReference>
<reference evidence="8 9" key="1">
    <citation type="submission" date="2017-09" db="EMBL/GenBank/DDBJ databases">
        <authorList>
            <person name="Thomas P."/>
            <person name="Seyboldt C."/>
        </authorList>
    </citation>
    <scope>NUCLEOTIDE SEQUENCE [LARGE SCALE GENOMIC DNA]</scope>
    <source>
        <strain evidence="8 9">DSM 7534</strain>
    </source>
</reference>
<keyword evidence="4" id="KW-0238">DNA-binding</keyword>
<dbReference type="InterPro" id="IPR039425">
    <property type="entry name" value="RNA_pol_sigma-70-like"/>
</dbReference>
<evidence type="ECO:0000256" key="4">
    <source>
        <dbReference type="ARBA" id="ARBA00023125"/>
    </source>
</evidence>
<dbReference type="KEGG" id="csep:CP523_04480"/>
<dbReference type="EMBL" id="CP023671">
    <property type="protein sequence ID" value="AYE35815.1"/>
    <property type="molecule type" value="Genomic_DNA"/>
</dbReference>
<dbReference type="GO" id="GO:0006352">
    <property type="term" value="P:DNA-templated transcription initiation"/>
    <property type="evidence" value="ECO:0007669"/>
    <property type="project" value="InterPro"/>
</dbReference>
<gene>
    <name evidence="8" type="ORF">CP523_04480</name>
</gene>
<keyword evidence="5" id="KW-0804">Transcription</keyword>
<dbReference type="NCBIfam" id="TIGR02937">
    <property type="entry name" value="sigma70-ECF"/>
    <property type="match status" value="1"/>
</dbReference>
<dbReference type="InterPro" id="IPR013324">
    <property type="entry name" value="RNA_pol_sigma_r3/r4-like"/>
</dbReference>
<accession>A0A9N7JNV1</accession>
<dbReference type="OrthoDB" id="9784984at2"/>
<dbReference type="Pfam" id="PF04542">
    <property type="entry name" value="Sigma70_r2"/>
    <property type="match status" value="1"/>
</dbReference>
<dbReference type="PANTHER" id="PTHR43133">
    <property type="entry name" value="RNA POLYMERASE ECF-TYPE SIGMA FACTO"/>
    <property type="match status" value="1"/>
</dbReference>
<protein>
    <submittedName>
        <fullName evidence="8">Sigma-70 family RNA polymerase sigma factor</fullName>
    </submittedName>
</protein>
<evidence type="ECO:0000256" key="1">
    <source>
        <dbReference type="ARBA" id="ARBA00010641"/>
    </source>
</evidence>
<dbReference type="Pfam" id="PF08281">
    <property type="entry name" value="Sigma70_r4_2"/>
    <property type="match status" value="1"/>
</dbReference>
<evidence type="ECO:0000256" key="3">
    <source>
        <dbReference type="ARBA" id="ARBA00023082"/>
    </source>
</evidence>
<evidence type="ECO:0000256" key="5">
    <source>
        <dbReference type="ARBA" id="ARBA00023163"/>
    </source>
</evidence>
<keyword evidence="3" id="KW-0731">Sigma factor</keyword>
<dbReference type="SUPFAM" id="SSF88946">
    <property type="entry name" value="Sigma2 domain of RNA polymerase sigma factors"/>
    <property type="match status" value="1"/>
</dbReference>
<feature type="domain" description="RNA polymerase sigma-70 region 2" evidence="6">
    <location>
        <begin position="23"/>
        <end position="90"/>
    </location>
</feature>
<keyword evidence="2" id="KW-0805">Transcription regulation</keyword>
<dbReference type="Gene3D" id="1.10.10.10">
    <property type="entry name" value="Winged helix-like DNA-binding domain superfamily/Winged helix DNA-binding domain"/>
    <property type="match status" value="1"/>
</dbReference>
<dbReference type="InterPro" id="IPR013249">
    <property type="entry name" value="RNA_pol_sigma70_r4_t2"/>
</dbReference>
<sequence length="186" mass="22213">MDHELRLIENIQKKGHRESANMLIKVYYREIYGYVFKQLSCNELSADITQEIFISMIKSIDNYNKEKCSFRTWLYKISSNKIIDYYRSKSYKQRIKSQTIDDLDIKCEGSIEDDFIIEETVNEVLNIVNSFEANIQQIFRMKIFSDMTFKEIGKVLDLSESTVKTKYYRLIKRIKVMLEECKSNEL</sequence>
<comment type="similarity">
    <text evidence="1">Belongs to the sigma-70 factor family. ECF subfamily.</text>
</comment>
<dbReference type="InterPro" id="IPR014284">
    <property type="entry name" value="RNA_pol_sigma-70_dom"/>
</dbReference>
<dbReference type="Proteomes" id="UP000280586">
    <property type="component" value="Chromosome"/>
</dbReference>
<evidence type="ECO:0000313" key="9">
    <source>
        <dbReference type="Proteomes" id="UP000280586"/>
    </source>
</evidence>
<name>A0A9N7JNV1_CLOSE</name>
<dbReference type="InterPro" id="IPR007627">
    <property type="entry name" value="RNA_pol_sigma70_r2"/>
</dbReference>
<dbReference type="GO" id="GO:0003677">
    <property type="term" value="F:DNA binding"/>
    <property type="evidence" value="ECO:0007669"/>
    <property type="project" value="UniProtKB-KW"/>
</dbReference>